<keyword evidence="1" id="KW-0812">Transmembrane</keyword>
<accession>D5UGP5</accession>
<dbReference type="RefSeq" id="WP_013117477.1">
    <property type="nucleotide sequence ID" value="NC_014151.1"/>
</dbReference>
<dbReference type="STRING" id="446466.Cfla_2252"/>
<dbReference type="AlphaFoldDB" id="D5UGP5"/>
<dbReference type="OrthoDB" id="4592765at2"/>
<gene>
    <name evidence="2" type="ordered locus">Cfla_2252</name>
</gene>
<dbReference type="HOGENOM" id="CLU_020119_0_0_11"/>
<dbReference type="eggNOG" id="COG1361">
    <property type="taxonomic scope" value="Bacteria"/>
</dbReference>
<keyword evidence="1" id="KW-0472">Membrane</keyword>
<keyword evidence="1" id="KW-1133">Transmembrane helix</keyword>
<keyword evidence="3" id="KW-1185">Reference proteome</keyword>
<organism evidence="2 3">
    <name type="scientific">Cellulomonas flavigena (strain ATCC 482 / DSM 20109 / BCRC 11376 / JCM 18109 / NBRC 3775 / NCIMB 8073 / NRS 134)</name>
    <dbReference type="NCBI Taxonomy" id="446466"/>
    <lineage>
        <taxon>Bacteria</taxon>
        <taxon>Bacillati</taxon>
        <taxon>Actinomycetota</taxon>
        <taxon>Actinomycetes</taxon>
        <taxon>Micrococcales</taxon>
        <taxon>Cellulomonadaceae</taxon>
        <taxon>Cellulomonas</taxon>
    </lineage>
</organism>
<evidence type="ECO:0000313" key="2">
    <source>
        <dbReference type="EMBL" id="ADG75143.1"/>
    </source>
</evidence>
<name>D5UGP5_CELFN</name>
<dbReference type="EMBL" id="CP001964">
    <property type="protein sequence ID" value="ADG75143.1"/>
    <property type="molecule type" value="Genomic_DNA"/>
</dbReference>
<dbReference type="KEGG" id="cfl:Cfla_2252"/>
<sequence length="640" mass="66126">MPDRICTACGASNPRTATFCGTCDAYVDWADTVTGTEPPDPVQVAADRTGPAFPRGGEDAPGAAAEPAARAPVATVEAGDVVVAPDAPGTATLHLRNVSDLVDGLMVRPTAPPPWLVATHEDAHLMPGESRRVVVTFAARPGALVVAQRTTLELAVRSSVDATKVTHLEVVLTVPREGPPPTLTARPALLQLADTDEGVLTLSVDNRAANFPRRYRMSAHDPQDVVRARFLPPLVDVPAGAAVDVSVQVTSPAAAPGSEVTRQVTLTGAGVDEHVEVTVTLVQRTAAPPPAVPVRLRLEPSHLRSEDGRAVGFEVVVDNRAGHAAAAVALAGRDPAHRVAFTLAEDRLVVPAGRAVRVPAHARAQVPPAGTTQSLPFVVVAGDGPTEVEAPGLLEVSARPAPISTARLWVEPATLVTQRRQGTFLVHVDNRRGGDPLQVRLAGSDELGRARLRFTPAAVVVPPGQVGTVRLAVDAARSPAGGSSSRRLRVAATDGREAVETEAVLSQSTPDRRPVVKRWSVWLGAVLACLGALRPWLGTVVDPEAVVRVGSEAVAGDREAIAFTATAGSSVLVLLLALLMLLGLNGSRGRGIRFAALLMVLLALAAGVLGTPASGLVLVLVGAVLGFVGGVLARASAVSS</sequence>
<evidence type="ECO:0008006" key="4">
    <source>
        <dbReference type="Google" id="ProtNLM"/>
    </source>
</evidence>
<feature type="transmembrane region" description="Helical" evidence="1">
    <location>
        <begin position="560"/>
        <end position="584"/>
    </location>
</feature>
<reference evidence="2 3" key="1">
    <citation type="journal article" date="2010" name="Stand. Genomic Sci.">
        <title>Complete genome sequence of Cellulomonas flavigena type strain (134).</title>
        <authorList>
            <person name="Abt B."/>
            <person name="Foster B."/>
            <person name="Lapidus A."/>
            <person name="Clum A."/>
            <person name="Sun H."/>
            <person name="Pukall R."/>
            <person name="Lucas S."/>
            <person name="Glavina Del Rio T."/>
            <person name="Nolan M."/>
            <person name="Tice H."/>
            <person name="Cheng J.F."/>
            <person name="Pitluck S."/>
            <person name="Liolios K."/>
            <person name="Ivanova N."/>
            <person name="Mavromatis K."/>
            <person name="Ovchinnikova G."/>
            <person name="Pati A."/>
            <person name="Goodwin L."/>
            <person name="Chen A."/>
            <person name="Palaniappan K."/>
            <person name="Land M."/>
            <person name="Hauser L."/>
            <person name="Chang Y.J."/>
            <person name="Jeffries C.D."/>
            <person name="Rohde M."/>
            <person name="Goker M."/>
            <person name="Woyke T."/>
            <person name="Bristow J."/>
            <person name="Eisen J.A."/>
            <person name="Markowitz V."/>
            <person name="Hugenholtz P."/>
            <person name="Kyrpides N.C."/>
            <person name="Klenk H.P."/>
        </authorList>
    </citation>
    <scope>NUCLEOTIDE SEQUENCE [LARGE SCALE GENOMIC DNA]</scope>
    <source>
        <strain evidence="3">ATCC 482 / DSM 20109 / BCRC 11376 / JCM 18109 / NBRC 3775 / NCIMB 8073 / NRS 134</strain>
    </source>
</reference>
<evidence type="ECO:0000313" key="3">
    <source>
        <dbReference type="Proteomes" id="UP000000849"/>
    </source>
</evidence>
<feature type="transmembrane region" description="Helical" evidence="1">
    <location>
        <begin position="615"/>
        <end position="633"/>
    </location>
</feature>
<feature type="transmembrane region" description="Helical" evidence="1">
    <location>
        <begin position="591"/>
        <end position="609"/>
    </location>
</feature>
<dbReference type="Proteomes" id="UP000000849">
    <property type="component" value="Chromosome"/>
</dbReference>
<protein>
    <recommendedName>
        <fullName evidence="4">Zinc-ribbon domain-containing protein</fullName>
    </recommendedName>
</protein>
<proteinExistence type="predicted"/>
<evidence type="ECO:0000256" key="1">
    <source>
        <dbReference type="SAM" id="Phobius"/>
    </source>
</evidence>